<evidence type="ECO:0000313" key="1">
    <source>
        <dbReference type="EMBL" id="GGZ77677.1"/>
    </source>
</evidence>
<proteinExistence type="predicted"/>
<name>A0A8H9IE13_9ALTE</name>
<accession>A0A8H9IE13</accession>
<protein>
    <submittedName>
        <fullName evidence="1">Uncharacterized protein</fullName>
    </submittedName>
</protein>
<sequence length="100" mass="11559">MSVEFNFRVTRKHFTLPAVSINAMHYHIYDGCYEVHGDKLALDCSFYQANRRKWYGDTSYLTDIEFIKALFSFGVRKGLIPEIPEEVTALIKDSTVFVSV</sequence>
<dbReference type="RefSeq" id="WP_191866997.1">
    <property type="nucleotide sequence ID" value="NZ_BMZC01000014.1"/>
</dbReference>
<evidence type="ECO:0000313" key="2">
    <source>
        <dbReference type="Proteomes" id="UP000622604"/>
    </source>
</evidence>
<organism evidence="1 2">
    <name type="scientific">Paraglaciecola chathamensis</name>
    <dbReference type="NCBI Taxonomy" id="368405"/>
    <lineage>
        <taxon>Bacteria</taxon>
        <taxon>Pseudomonadati</taxon>
        <taxon>Pseudomonadota</taxon>
        <taxon>Gammaproteobacteria</taxon>
        <taxon>Alteromonadales</taxon>
        <taxon>Alteromonadaceae</taxon>
        <taxon>Paraglaciecola</taxon>
    </lineage>
</organism>
<comment type="caution">
    <text evidence="1">The sequence shown here is derived from an EMBL/GenBank/DDBJ whole genome shotgun (WGS) entry which is preliminary data.</text>
</comment>
<reference evidence="1" key="1">
    <citation type="journal article" date="2014" name="Int. J. Syst. Evol. Microbiol.">
        <title>Complete genome sequence of Corynebacterium casei LMG S-19264T (=DSM 44701T), isolated from a smear-ripened cheese.</title>
        <authorList>
            <consortium name="US DOE Joint Genome Institute (JGI-PGF)"/>
            <person name="Walter F."/>
            <person name="Albersmeier A."/>
            <person name="Kalinowski J."/>
            <person name="Ruckert C."/>
        </authorList>
    </citation>
    <scope>NUCLEOTIDE SEQUENCE</scope>
    <source>
        <strain evidence="1">KCTC 32337</strain>
    </source>
</reference>
<gene>
    <name evidence="1" type="ORF">GCM10011274_39700</name>
</gene>
<reference evidence="1" key="2">
    <citation type="submission" date="2020-09" db="EMBL/GenBank/DDBJ databases">
        <authorList>
            <person name="Sun Q."/>
            <person name="Kim S."/>
        </authorList>
    </citation>
    <scope>NUCLEOTIDE SEQUENCE</scope>
    <source>
        <strain evidence="1">KCTC 32337</strain>
    </source>
</reference>
<dbReference type="AlphaFoldDB" id="A0A8H9IE13"/>
<dbReference type="Proteomes" id="UP000622604">
    <property type="component" value="Unassembled WGS sequence"/>
</dbReference>
<dbReference type="EMBL" id="BMZC01000014">
    <property type="protein sequence ID" value="GGZ77677.1"/>
    <property type="molecule type" value="Genomic_DNA"/>
</dbReference>